<dbReference type="KEGG" id="dci:103505629"/>
<feature type="compositionally biased region" description="Low complexity" evidence="4">
    <location>
        <begin position="10"/>
        <end position="29"/>
    </location>
</feature>
<dbReference type="Gene3D" id="3.30.160.60">
    <property type="entry name" value="Classic Zinc Finger"/>
    <property type="match status" value="1"/>
</dbReference>
<dbReference type="Proteomes" id="UP000079169">
    <property type="component" value="Unplaced"/>
</dbReference>
<dbReference type="AlphaFoldDB" id="A0A1S4E718"/>
<dbReference type="InterPro" id="IPR036236">
    <property type="entry name" value="Znf_C2H2_sf"/>
</dbReference>
<comment type="subcellular location">
    <subcellularLocation>
        <location evidence="1">Nucleus</location>
    </subcellularLocation>
</comment>
<sequence>MNIHQCPYGTNMSPSSPSNNNSTSPFPTTDITSKPVKMKRSFDVAFLMKPDDLSKKRQKFELKQHLQYLTSGSVLSRYSPPIESTVEHNGDSLNGFNRHNLNEKDEEDSKVVNADPVVIDEQYSDYSPNESPSFTRSAFSKFDGSPNMLDIPPVLRSPSSVSTLSGGVSPDSCQDSLSPPLYLKNKSRSPISFMQLAKPIQFYNRLHPNTALPYFANALTNPYTAPYIINEKDKSPEENLVSDAQNSYSSKSPVEDSDKAKLKSAPEYMMYPGNGISPYVPCPFPPTAAVPLLTTAGSVGASLLPSSLAALTLPAQNVCAKCNVSFRMTSDLVYHMRSHHKADSIAQQNNKRRKDQDKLKCPVCNESFRERHHLTRHMTAHQDKDGDSTVDEEVIETTKRKHTAPHGNAK</sequence>
<keyword evidence="2" id="KW-0539">Nucleus</keyword>
<keyword evidence="6" id="KW-1185">Reference proteome</keyword>
<name>A0A1S4E718_DIACI</name>
<evidence type="ECO:0000313" key="7">
    <source>
        <dbReference type="RefSeq" id="XP_017297996.1"/>
    </source>
</evidence>
<dbReference type="GeneID" id="103505629"/>
<protein>
    <submittedName>
        <fullName evidence="7">Uncharacterized protein LOC103505629</fullName>
    </submittedName>
</protein>
<accession>A0A1S4E718</accession>
<reference evidence="7" key="1">
    <citation type="submission" date="2025-08" db="UniProtKB">
        <authorList>
            <consortium name="RefSeq"/>
        </authorList>
    </citation>
    <scope>IDENTIFICATION</scope>
</reference>
<dbReference type="GO" id="GO:0006355">
    <property type="term" value="P:regulation of DNA-templated transcription"/>
    <property type="evidence" value="ECO:0007669"/>
    <property type="project" value="TreeGrafter"/>
</dbReference>
<proteinExistence type="predicted"/>
<evidence type="ECO:0000256" key="2">
    <source>
        <dbReference type="ARBA" id="ARBA00023242"/>
    </source>
</evidence>
<dbReference type="Pfam" id="PF00096">
    <property type="entry name" value="zf-C2H2"/>
    <property type="match status" value="2"/>
</dbReference>
<evidence type="ECO:0000259" key="5">
    <source>
        <dbReference type="PROSITE" id="PS50157"/>
    </source>
</evidence>
<dbReference type="RefSeq" id="XP_017297996.1">
    <property type="nucleotide sequence ID" value="XM_017442507.2"/>
</dbReference>
<dbReference type="PROSITE" id="PS00028">
    <property type="entry name" value="ZINC_FINGER_C2H2_1"/>
    <property type="match status" value="2"/>
</dbReference>
<feature type="compositionally biased region" description="Basic residues" evidence="4">
    <location>
        <begin position="399"/>
        <end position="410"/>
    </location>
</feature>
<keyword evidence="3" id="KW-0479">Metal-binding</keyword>
<dbReference type="STRING" id="121845.A0A1S4E718"/>
<dbReference type="PANTHER" id="PTHR16516">
    <property type="entry name" value="AGAP007109-PA"/>
    <property type="match status" value="1"/>
</dbReference>
<evidence type="ECO:0000256" key="3">
    <source>
        <dbReference type="PROSITE-ProRule" id="PRU00042"/>
    </source>
</evidence>
<evidence type="ECO:0000256" key="1">
    <source>
        <dbReference type="ARBA" id="ARBA00004123"/>
    </source>
</evidence>
<feature type="domain" description="C2H2-type" evidence="5">
    <location>
        <begin position="317"/>
        <end position="344"/>
    </location>
</feature>
<feature type="domain" description="C2H2-type" evidence="5">
    <location>
        <begin position="359"/>
        <end position="386"/>
    </location>
</feature>
<keyword evidence="3" id="KW-0862">Zinc</keyword>
<dbReference type="OMA" id="SAPEYMM"/>
<dbReference type="InterPro" id="IPR013087">
    <property type="entry name" value="Znf_C2H2_type"/>
</dbReference>
<dbReference type="GO" id="GO:0008270">
    <property type="term" value="F:zinc ion binding"/>
    <property type="evidence" value="ECO:0007669"/>
    <property type="project" value="UniProtKB-KW"/>
</dbReference>
<dbReference type="PROSITE" id="PS50157">
    <property type="entry name" value="ZINC_FINGER_C2H2_2"/>
    <property type="match status" value="2"/>
</dbReference>
<dbReference type="PaxDb" id="121845-A0A1S4E718"/>
<gene>
    <name evidence="7" type="primary">LOC103505629</name>
</gene>
<dbReference type="GO" id="GO:0005634">
    <property type="term" value="C:nucleus"/>
    <property type="evidence" value="ECO:0007669"/>
    <property type="project" value="UniProtKB-SubCell"/>
</dbReference>
<organism evidence="6 7">
    <name type="scientific">Diaphorina citri</name>
    <name type="common">Asian citrus psyllid</name>
    <dbReference type="NCBI Taxonomy" id="121845"/>
    <lineage>
        <taxon>Eukaryota</taxon>
        <taxon>Metazoa</taxon>
        <taxon>Ecdysozoa</taxon>
        <taxon>Arthropoda</taxon>
        <taxon>Hexapoda</taxon>
        <taxon>Insecta</taxon>
        <taxon>Pterygota</taxon>
        <taxon>Neoptera</taxon>
        <taxon>Paraneoptera</taxon>
        <taxon>Hemiptera</taxon>
        <taxon>Sternorrhyncha</taxon>
        <taxon>Psylloidea</taxon>
        <taxon>Psyllidae</taxon>
        <taxon>Diaphorininae</taxon>
        <taxon>Diaphorina</taxon>
    </lineage>
</organism>
<dbReference type="SMART" id="SM00355">
    <property type="entry name" value="ZnF_C2H2"/>
    <property type="match status" value="2"/>
</dbReference>
<keyword evidence="3" id="KW-0863">Zinc-finger</keyword>
<dbReference type="PANTHER" id="PTHR16516:SF4">
    <property type="entry name" value="C2H2-TYPE DOMAIN-CONTAINING PROTEIN"/>
    <property type="match status" value="1"/>
</dbReference>
<dbReference type="SUPFAM" id="SSF57667">
    <property type="entry name" value="beta-beta-alpha zinc fingers"/>
    <property type="match status" value="1"/>
</dbReference>
<evidence type="ECO:0000256" key="4">
    <source>
        <dbReference type="SAM" id="MobiDB-lite"/>
    </source>
</evidence>
<dbReference type="InterPro" id="IPR052296">
    <property type="entry name" value="TR-Histone_Methyltrans"/>
</dbReference>
<feature type="region of interest" description="Disordered" evidence="4">
    <location>
        <begin position="1"/>
        <end position="34"/>
    </location>
</feature>
<feature type="region of interest" description="Disordered" evidence="4">
    <location>
        <begin position="376"/>
        <end position="410"/>
    </location>
</feature>
<evidence type="ECO:0000313" key="6">
    <source>
        <dbReference type="Proteomes" id="UP000079169"/>
    </source>
</evidence>